<dbReference type="RefSeq" id="WP_065919235.1">
    <property type="nucleotide sequence ID" value="NZ_CP016793.1"/>
</dbReference>
<evidence type="ECO:0000313" key="2">
    <source>
        <dbReference type="Proteomes" id="UP000093053"/>
    </source>
</evidence>
<dbReference type="KEGG" id="led:BBK82_37860"/>
<dbReference type="Gene3D" id="3.40.50.300">
    <property type="entry name" value="P-loop containing nucleotide triphosphate hydrolases"/>
    <property type="match status" value="1"/>
</dbReference>
<dbReference type="EMBL" id="CP016793">
    <property type="protein sequence ID" value="ANZ40898.1"/>
    <property type="molecule type" value="Genomic_DNA"/>
</dbReference>
<proteinExistence type="predicted"/>
<dbReference type="Pfam" id="PF13469">
    <property type="entry name" value="Sulfotransfer_3"/>
    <property type="match status" value="1"/>
</dbReference>
<dbReference type="InterPro" id="IPR052736">
    <property type="entry name" value="Stf3_sulfotransferase"/>
</dbReference>
<dbReference type="AlphaFoldDB" id="A0A1B2HT78"/>
<evidence type="ECO:0008006" key="3">
    <source>
        <dbReference type="Google" id="ProtNLM"/>
    </source>
</evidence>
<protein>
    <recommendedName>
        <fullName evidence="3">Sulfotransferase</fullName>
    </recommendedName>
</protein>
<name>A0A1B2HT78_9PSEU</name>
<organism evidence="1 2">
    <name type="scientific">Lentzea guizhouensis</name>
    <dbReference type="NCBI Taxonomy" id="1586287"/>
    <lineage>
        <taxon>Bacteria</taxon>
        <taxon>Bacillati</taxon>
        <taxon>Actinomycetota</taxon>
        <taxon>Actinomycetes</taxon>
        <taxon>Pseudonocardiales</taxon>
        <taxon>Pseudonocardiaceae</taxon>
        <taxon>Lentzea</taxon>
    </lineage>
</organism>
<dbReference type="STRING" id="1586287.BBK82_37860"/>
<gene>
    <name evidence="1" type="ORF">BBK82_37860</name>
</gene>
<reference evidence="1 2" key="1">
    <citation type="submission" date="2016-07" db="EMBL/GenBank/DDBJ databases">
        <title>Complete genome sequence of the Lentzea guizhouensis DHS C013.</title>
        <authorList>
            <person name="Cao C."/>
        </authorList>
    </citation>
    <scope>NUCLEOTIDE SEQUENCE [LARGE SCALE GENOMIC DNA]</scope>
    <source>
        <strain evidence="1 2">DHS C013</strain>
    </source>
</reference>
<accession>A0A1B2HT78</accession>
<dbReference type="Proteomes" id="UP000093053">
    <property type="component" value="Chromosome"/>
</dbReference>
<sequence>MTVTTALNVDELLTGAATKTGLTDFGDDWFREPLDVLVTSLNTEASLSPTGFQLTRHRLTALLADRLRLRALQREHPEVLDVEVRVAAEICGLPRTGSTLLHRLLAASPQLTSTLSWEVAYPVPFPGEGPDAAERKRRAQERMRVFAQLSPDFGDLHTVVWDGPEEDVLLLDRTFVSMSYDSFYRVPSYGDWLRTADQTPAYRELREWLQVLQWQQEGRTQPWVLKSPHHLTAVDTVLDAFPGCKIVMTHRSPVRAVPSYASMVRTMSSQYSEDVDPLWIGPYWSRRFATTLQVFADARQARPDRFVDVRFADTVAKPLVVAHDVLGELGLPPSRADDQAFAAYLRQNRAERHGSHSYSPADFGLAEDRLKRDFAFYTEVYL</sequence>
<dbReference type="PANTHER" id="PTHR36451:SF1">
    <property type="entry name" value="OMEGA-HYDROXY-BETA-DIHYDROMENAQUINONE-9 SULFOTRANSFERASE STF3"/>
    <property type="match status" value="1"/>
</dbReference>
<dbReference type="SUPFAM" id="SSF52540">
    <property type="entry name" value="P-loop containing nucleoside triphosphate hydrolases"/>
    <property type="match status" value="1"/>
</dbReference>
<dbReference type="PANTHER" id="PTHR36451">
    <property type="entry name" value="PAPS-DEPENDENT SULFOTRANSFERASE STF3"/>
    <property type="match status" value="1"/>
</dbReference>
<dbReference type="OrthoDB" id="9777890at2"/>
<evidence type="ECO:0000313" key="1">
    <source>
        <dbReference type="EMBL" id="ANZ40898.1"/>
    </source>
</evidence>
<dbReference type="InterPro" id="IPR027417">
    <property type="entry name" value="P-loop_NTPase"/>
</dbReference>
<keyword evidence="2" id="KW-1185">Reference proteome</keyword>